<dbReference type="PANTHER" id="PTHR42978">
    <property type="entry name" value="QUORUM-QUENCHING LACTONASE YTNP-RELATED-RELATED"/>
    <property type="match status" value="1"/>
</dbReference>
<accession>A0A1E2VEQ2</accession>
<dbReference type="EMBL" id="MDTQ01000001">
    <property type="protein sequence ID" value="ODC05461.1"/>
    <property type="molecule type" value="Genomic_DNA"/>
</dbReference>
<dbReference type="Proteomes" id="UP000094291">
    <property type="component" value="Unassembled WGS sequence"/>
</dbReference>
<dbReference type="SMART" id="SM00849">
    <property type="entry name" value="Lactamase_B"/>
    <property type="match status" value="1"/>
</dbReference>
<reference evidence="7 8" key="1">
    <citation type="submission" date="2016-08" db="EMBL/GenBank/DDBJ databases">
        <authorList>
            <person name="Seilhamer J.J."/>
        </authorList>
    </citation>
    <scope>NUCLEOTIDE SEQUENCE [LARGE SCALE GENOMIC DNA]</scope>
    <source>
        <strain evidence="7 8">PH27A</strain>
    </source>
</reference>
<evidence type="ECO:0000256" key="3">
    <source>
        <dbReference type="ARBA" id="ARBA00022801"/>
    </source>
</evidence>
<dbReference type="GO" id="GO:0046872">
    <property type="term" value="F:metal ion binding"/>
    <property type="evidence" value="ECO:0007669"/>
    <property type="project" value="UniProtKB-KW"/>
</dbReference>
<keyword evidence="3" id="KW-0378">Hydrolase</keyword>
<dbReference type="InterPro" id="IPR006311">
    <property type="entry name" value="TAT_signal"/>
</dbReference>
<dbReference type="SUPFAM" id="SSF56281">
    <property type="entry name" value="Metallo-hydrolase/oxidoreductase"/>
    <property type="match status" value="1"/>
</dbReference>
<dbReference type="InterPro" id="IPR036866">
    <property type="entry name" value="RibonucZ/Hydroxyglut_hydro"/>
</dbReference>
<sequence length="324" mass="34912">MRLLSRRAVLSLLMAAVGAMGLISGAVSASSEASNTELATDGSIARFQVGNAEVIALSDGTFPIDLFSVLQGLSADQVQAYLDQTFEINPVETSITAFLVRMQGHLMLVDTGCGTFCGDVGGKLLRSLALTGYSPEDITDVLITHMHGDHEGGLALHGKRAFPNAVVYIHQADIGRFLNPDNLRDGVIRQLDWDRAQASVALYRAAGQLKTSSGPTQLLPGIKAIPMAGHTPGATFYQLHSAGEQLYLIGDMIHIRAVQLPAPEVTVGYDLNPSKARAERLKWFQTFAQEGALLAAPHMNFPGVGHLRVQDQGYRWIPAAYHNR</sequence>
<evidence type="ECO:0000256" key="5">
    <source>
        <dbReference type="SAM" id="SignalP"/>
    </source>
</evidence>
<evidence type="ECO:0000313" key="7">
    <source>
        <dbReference type="EMBL" id="ODC05461.1"/>
    </source>
</evidence>
<dbReference type="STRING" id="197479.BFW38_13490"/>
<keyword evidence="4" id="KW-0862">Zinc</keyword>
<dbReference type="GO" id="GO:0016787">
    <property type="term" value="F:hydrolase activity"/>
    <property type="evidence" value="ECO:0007669"/>
    <property type="project" value="UniProtKB-KW"/>
</dbReference>
<name>A0A1E2VEQ2_9GAMM</name>
<evidence type="ECO:0000256" key="2">
    <source>
        <dbReference type="ARBA" id="ARBA00022723"/>
    </source>
</evidence>
<keyword evidence="5" id="KW-0732">Signal</keyword>
<dbReference type="PROSITE" id="PS51318">
    <property type="entry name" value="TAT"/>
    <property type="match status" value="1"/>
</dbReference>
<evidence type="ECO:0000313" key="8">
    <source>
        <dbReference type="Proteomes" id="UP000094291"/>
    </source>
</evidence>
<comment type="similarity">
    <text evidence="1">Belongs to the metallo-beta-lactamase superfamily.</text>
</comment>
<evidence type="ECO:0000259" key="6">
    <source>
        <dbReference type="SMART" id="SM00849"/>
    </source>
</evidence>
<dbReference type="Pfam" id="PF00753">
    <property type="entry name" value="Lactamase_B"/>
    <property type="match status" value="1"/>
</dbReference>
<evidence type="ECO:0000256" key="4">
    <source>
        <dbReference type="ARBA" id="ARBA00022833"/>
    </source>
</evidence>
<dbReference type="Gene3D" id="3.60.15.10">
    <property type="entry name" value="Ribonuclease Z/Hydroxyacylglutathione hydrolase-like"/>
    <property type="match status" value="1"/>
</dbReference>
<dbReference type="AlphaFoldDB" id="A0A1E2VEQ2"/>
<protein>
    <recommendedName>
        <fullName evidence="6">Metallo-beta-lactamase domain-containing protein</fullName>
    </recommendedName>
</protein>
<evidence type="ECO:0000256" key="1">
    <source>
        <dbReference type="ARBA" id="ARBA00007749"/>
    </source>
</evidence>
<dbReference type="CDD" id="cd07720">
    <property type="entry name" value="OPHC2-like_MBL-fold"/>
    <property type="match status" value="1"/>
</dbReference>
<keyword evidence="8" id="KW-1185">Reference proteome</keyword>
<dbReference type="PANTHER" id="PTHR42978:SF6">
    <property type="entry name" value="QUORUM-QUENCHING LACTONASE YTNP-RELATED"/>
    <property type="match status" value="1"/>
</dbReference>
<feature type="chain" id="PRO_5009119773" description="Metallo-beta-lactamase domain-containing protein" evidence="5">
    <location>
        <begin position="30"/>
        <end position="324"/>
    </location>
</feature>
<organism evidence="7 8">
    <name type="scientific">Terasakiispira papahanaumokuakeensis</name>
    <dbReference type="NCBI Taxonomy" id="197479"/>
    <lineage>
        <taxon>Bacteria</taxon>
        <taxon>Pseudomonadati</taxon>
        <taxon>Pseudomonadota</taxon>
        <taxon>Gammaproteobacteria</taxon>
        <taxon>Oceanospirillales</taxon>
        <taxon>Terasakiispira</taxon>
    </lineage>
</organism>
<gene>
    <name evidence="7" type="ORF">BFW38_13490</name>
</gene>
<feature type="signal peptide" evidence="5">
    <location>
        <begin position="1"/>
        <end position="29"/>
    </location>
</feature>
<proteinExistence type="inferred from homology"/>
<dbReference type="InterPro" id="IPR051013">
    <property type="entry name" value="MBL_superfamily_lactonases"/>
</dbReference>
<feature type="domain" description="Metallo-beta-lactamase" evidence="6">
    <location>
        <begin position="94"/>
        <end position="298"/>
    </location>
</feature>
<keyword evidence="2" id="KW-0479">Metal-binding</keyword>
<comment type="caution">
    <text evidence="7">The sequence shown here is derived from an EMBL/GenBank/DDBJ whole genome shotgun (WGS) entry which is preliminary data.</text>
</comment>
<dbReference type="InterPro" id="IPR001279">
    <property type="entry name" value="Metallo-B-lactamas"/>
</dbReference>